<dbReference type="PROSITE" id="PS01306">
    <property type="entry name" value="UPF0054"/>
    <property type="match status" value="1"/>
</dbReference>
<dbReference type="AlphaFoldDB" id="A0A2H0TXZ9"/>
<dbReference type="PANTHER" id="PTHR46986">
    <property type="entry name" value="ENDORIBONUCLEASE YBEY, CHLOROPLASTIC"/>
    <property type="match status" value="1"/>
</dbReference>
<dbReference type="GO" id="GO:0004222">
    <property type="term" value="F:metalloendopeptidase activity"/>
    <property type="evidence" value="ECO:0007669"/>
    <property type="project" value="InterPro"/>
</dbReference>
<dbReference type="InterPro" id="IPR002036">
    <property type="entry name" value="YbeY"/>
</dbReference>
<proteinExistence type="inferred from homology"/>
<gene>
    <name evidence="7 8" type="primary">ybeY</name>
    <name evidence="8" type="ORF">COU28_03385</name>
</gene>
<dbReference type="InterPro" id="IPR020549">
    <property type="entry name" value="YbeY_CS"/>
</dbReference>
<feature type="binding site" evidence="7">
    <location>
        <position position="112"/>
    </location>
    <ligand>
        <name>Zn(2+)</name>
        <dbReference type="ChEBI" id="CHEBI:29105"/>
        <note>catalytic</note>
    </ligand>
</feature>
<comment type="subcellular location">
    <subcellularLocation>
        <location evidence="7">Cytoplasm</location>
    </subcellularLocation>
</comment>
<feature type="binding site" evidence="7">
    <location>
        <position position="116"/>
    </location>
    <ligand>
        <name>Zn(2+)</name>
        <dbReference type="ChEBI" id="CHEBI:29105"/>
        <note>catalytic</note>
    </ligand>
</feature>
<dbReference type="HAMAP" id="MF_00009">
    <property type="entry name" value="Endoribonucl_YbeY"/>
    <property type="match status" value="1"/>
</dbReference>
<dbReference type="GO" id="GO:0008270">
    <property type="term" value="F:zinc ion binding"/>
    <property type="evidence" value="ECO:0007669"/>
    <property type="project" value="UniProtKB-UniRule"/>
</dbReference>
<evidence type="ECO:0000256" key="1">
    <source>
        <dbReference type="ARBA" id="ARBA00010875"/>
    </source>
</evidence>
<keyword evidence="3 7" id="KW-0479">Metal-binding</keyword>
<dbReference type="GO" id="GO:0006364">
    <property type="term" value="P:rRNA processing"/>
    <property type="evidence" value="ECO:0007669"/>
    <property type="project" value="UniProtKB-UniRule"/>
</dbReference>
<evidence type="ECO:0000313" key="8">
    <source>
        <dbReference type="EMBL" id="PIR78108.1"/>
    </source>
</evidence>
<dbReference type="Proteomes" id="UP000230852">
    <property type="component" value="Unassembled WGS sequence"/>
</dbReference>
<organism evidence="8 9">
    <name type="scientific">Candidatus Magasanikbacteria bacterium CG10_big_fil_rev_8_21_14_0_10_36_16</name>
    <dbReference type="NCBI Taxonomy" id="1974645"/>
    <lineage>
        <taxon>Bacteria</taxon>
        <taxon>Candidatus Magasanikiibacteriota</taxon>
    </lineage>
</organism>
<comment type="caution">
    <text evidence="8">The sequence shown here is derived from an EMBL/GenBank/DDBJ whole genome shotgun (WGS) entry which is preliminary data.</text>
</comment>
<keyword evidence="6 7" id="KW-0862">Zinc</keyword>
<comment type="cofactor">
    <cofactor evidence="7">
        <name>Zn(2+)</name>
        <dbReference type="ChEBI" id="CHEBI:29105"/>
    </cofactor>
    <text evidence="7">Binds 1 zinc ion.</text>
</comment>
<evidence type="ECO:0000256" key="2">
    <source>
        <dbReference type="ARBA" id="ARBA00022722"/>
    </source>
</evidence>
<dbReference type="NCBIfam" id="TIGR00043">
    <property type="entry name" value="rRNA maturation RNase YbeY"/>
    <property type="match status" value="1"/>
</dbReference>
<evidence type="ECO:0000256" key="5">
    <source>
        <dbReference type="ARBA" id="ARBA00022801"/>
    </source>
</evidence>
<dbReference type="Pfam" id="PF02130">
    <property type="entry name" value="YbeY"/>
    <property type="match status" value="1"/>
</dbReference>
<keyword evidence="7" id="KW-0698">rRNA processing</keyword>
<dbReference type="GO" id="GO:0005737">
    <property type="term" value="C:cytoplasm"/>
    <property type="evidence" value="ECO:0007669"/>
    <property type="project" value="UniProtKB-SubCell"/>
</dbReference>
<evidence type="ECO:0000256" key="4">
    <source>
        <dbReference type="ARBA" id="ARBA00022759"/>
    </source>
</evidence>
<name>A0A2H0TXZ9_9BACT</name>
<protein>
    <recommendedName>
        <fullName evidence="7">Endoribonuclease YbeY</fullName>
        <ecNumber evidence="7">3.1.-.-</ecNumber>
    </recommendedName>
</protein>
<keyword evidence="7" id="KW-0690">Ribosome biogenesis</keyword>
<dbReference type="Gene3D" id="3.40.390.30">
    <property type="entry name" value="Metalloproteases ('zincins'), catalytic domain"/>
    <property type="match status" value="1"/>
</dbReference>
<keyword evidence="5 7" id="KW-0378">Hydrolase</keyword>
<evidence type="ECO:0000256" key="6">
    <source>
        <dbReference type="ARBA" id="ARBA00022833"/>
    </source>
</evidence>
<dbReference type="GO" id="GO:0004521">
    <property type="term" value="F:RNA endonuclease activity"/>
    <property type="evidence" value="ECO:0007669"/>
    <property type="project" value="UniProtKB-UniRule"/>
</dbReference>
<evidence type="ECO:0000256" key="7">
    <source>
        <dbReference type="HAMAP-Rule" id="MF_00009"/>
    </source>
</evidence>
<dbReference type="EC" id="3.1.-.-" evidence="7"/>
<keyword evidence="4 7" id="KW-0255">Endonuclease</keyword>
<sequence>MECTVFKTVRNKLLSELEIKNIVFAVLKKNKKNGDISVHIVGDKKIRDLNKNYRGKDKVTDVISFAIAEGESIVEMEEKDFGDIFICLPQIIRQATENNISAREETIRMLVHGVLHILGFDHKKENEAKEMFSLQEKFVKKML</sequence>
<evidence type="ECO:0000256" key="3">
    <source>
        <dbReference type="ARBA" id="ARBA00022723"/>
    </source>
</evidence>
<feature type="binding site" evidence="7">
    <location>
        <position position="122"/>
    </location>
    <ligand>
        <name>Zn(2+)</name>
        <dbReference type="ChEBI" id="CHEBI:29105"/>
        <note>catalytic</note>
    </ligand>
</feature>
<dbReference type="PANTHER" id="PTHR46986:SF1">
    <property type="entry name" value="ENDORIBONUCLEASE YBEY, CHLOROPLASTIC"/>
    <property type="match status" value="1"/>
</dbReference>
<keyword evidence="2 7" id="KW-0540">Nuclease</keyword>
<reference evidence="9" key="1">
    <citation type="submission" date="2017-09" db="EMBL/GenBank/DDBJ databases">
        <title>Depth-based differentiation of microbial function through sediment-hosted aquifers and enrichment of novel symbionts in the deep terrestrial subsurface.</title>
        <authorList>
            <person name="Probst A.J."/>
            <person name="Ladd B."/>
            <person name="Jarett J.K."/>
            <person name="Geller-Mcgrath D.E."/>
            <person name="Sieber C.M.K."/>
            <person name="Emerson J.B."/>
            <person name="Anantharaman K."/>
            <person name="Thomas B.C."/>
            <person name="Malmstrom R."/>
            <person name="Stieglmeier M."/>
            <person name="Klingl A."/>
            <person name="Woyke T."/>
            <person name="Ryan C.M."/>
            <person name="Banfield J.F."/>
        </authorList>
    </citation>
    <scope>NUCLEOTIDE SEQUENCE [LARGE SCALE GENOMIC DNA]</scope>
</reference>
<comment type="similarity">
    <text evidence="1 7">Belongs to the endoribonuclease YbeY family.</text>
</comment>
<dbReference type="SUPFAM" id="SSF55486">
    <property type="entry name" value="Metalloproteases ('zincins'), catalytic domain"/>
    <property type="match status" value="1"/>
</dbReference>
<keyword evidence="7" id="KW-0963">Cytoplasm</keyword>
<accession>A0A2H0TXZ9</accession>
<dbReference type="EMBL" id="PFBU01000063">
    <property type="protein sequence ID" value="PIR78108.1"/>
    <property type="molecule type" value="Genomic_DNA"/>
</dbReference>
<comment type="function">
    <text evidence="7">Single strand-specific metallo-endoribonuclease involved in late-stage 70S ribosome quality control and in maturation of the 3' terminus of the 16S rRNA.</text>
</comment>
<dbReference type="InterPro" id="IPR023091">
    <property type="entry name" value="MetalPrtase_cat_dom_sf_prd"/>
</dbReference>
<evidence type="ECO:0000313" key="9">
    <source>
        <dbReference type="Proteomes" id="UP000230852"/>
    </source>
</evidence>